<feature type="compositionally biased region" description="Basic and acidic residues" evidence="1">
    <location>
        <begin position="268"/>
        <end position="282"/>
    </location>
</feature>
<feature type="region of interest" description="Disordered" evidence="1">
    <location>
        <begin position="182"/>
        <end position="202"/>
    </location>
</feature>
<proteinExistence type="predicted"/>
<organism evidence="2">
    <name type="scientific">uncultured Gemmatimonadaceae bacterium</name>
    <dbReference type="NCBI Taxonomy" id="246130"/>
    <lineage>
        <taxon>Bacteria</taxon>
        <taxon>Pseudomonadati</taxon>
        <taxon>Gemmatimonadota</taxon>
        <taxon>Gemmatimonadia</taxon>
        <taxon>Gemmatimonadales</taxon>
        <taxon>Gemmatimonadaceae</taxon>
        <taxon>environmental samples</taxon>
    </lineage>
</organism>
<feature type="compositionally biased region" description="Basic and acidic residues" evidence="1">
    <location>
        <begin position="129"/>
        <end position="138"/>
    </location>
</feature>
<feature type="compositionally biased region" description="Basic residues" evidence="1">
    <location>
        <begin position="221"/>
        <end position="233"/>
    </location>
</feature>
<feature type="compositionally biased region" description="Basic residues" evidence="1">
    <location>
        <begin position="1"/>
        <end position="14"/>
    </location>
</feature>
<feature type="region of interest" description="Disordered" evidence="1">
    <location>
        <begin position="315"/>
        <end position="503"/>
    </location>
</feature>
<protein>
    <submittedName>
        <fullName evidence="2">Phytoene desaturase (Neurosporene-forming)</fullName>
        <ecNumber evidence="2">1.3.99.28</ecNumber>
    </submittedName>
</protein>
<feature type="compositionally biased region" description="Basic and acidic residues" evidence="1">
    <location>
        <begin position="334"/>
        <end position="345"/>
    </location>
</feature>
<dbReference type="EMBL" id="CADCTU010000248">
    <property type="protein sequence ID" value="CAA9304888.1"/>
    <property type="molecule type" value="Genomic_DNA"/>
</dbReference>
<feature type="compositionally biased region" description="Low complexity" evidence="1">
    <location>
        <begin position="18"/>
        <end position="30"/>
    </location>
</feature>
<accession>A0A6J4KFY5</accession>
<gene>
    <name evidence="2" type="ORF">AVDCRST_MAG11-1087</name>
</gene>
<feature type="compositionally biased region" description="Basic and acidic residues" evidence="1">
    <location>
        <begin position="472"/>
        <end position="497"/>
    </location>
</feature>
<evidence type="ECO:0000256" key="1">
    <source>
        <dbReference type="SAM" id="MobiDB-lite"/>
    </source>
</evidence>
<reference evidence="2" key="1">
    <citation type="submission" date="2020-02" db="EMBL/GenBank/DDBJ databases">
        <authorList>
            <person name="Meier V. D."/>
        </authorList>
    </citation>
    <scope>NUCLEOTIDE SEQUENCE</scope>
    <source>
        <strain evidence="2">AVDCRST_MAG11</strain>
    </source>
</reference>
<feature type="region of interest" description="Disordered" evidence="1">
    <location>
        <begin position="96"/>
        <end position="157"/>
    </location>
</feature>
<feature type="compositionally biased region" description="Basic residues" evidence="1">
    <location>
        <begin position="244"/>
        <end position="265"/>
    </location>
</feature>
<dbReference type="AlphaFoldDB" id="A0A6J4KFY5"/>
<feature type="non-terminal residue" evidence="2">
    <location>
        <position position="503"/>
    </location>
</feature>
<feature type="compositionally biased region" description="Basic and acidic residues" evidence="1">
    <location>
        <begin position="97"/>
        <end position="106"/>
    </location>
</feature>
<dbReference type="GO" id="GO:0016491">
    <property type="term" value="F:oxidoreductase activity"/>
    <property type="evidence" value="ECO:0007669"/>
    <property type="project" value="UniProtKB-KW"/>
</dbReference>
<feature type="region of interest" description="Disordered" evidence="1">
    <location>
        <begin position="1"/>
        <end position="37"/>
    </location>
</feature>
<feature type="compositionally biased region" description="Low complexity" evidence="1">
    <location>
        <begin position="360"/>
        <end position="378"/>
    </location>
</feature>
<name>A0A6J4KFY5_9BACT</name>
<dbReference type="EC" id="1.3.99.28" evidence="2"/>
<feature type="compositionally biased region" description="Basic residues" evidence="1">
    <location>
        <begin position="113"/>
        <end position="128"/>
    </location>
</feature>
<feature type="non-terminal residue" evidence="2">
    <location>
        <position position="1"/>
    </location>
</feature>
<keyword evidence="2" id="KW-0560">Oxidoreductase</keyword>
<feature type="region of interest" description="Disordered" evidence="1">
    <location>
        <begin position="216"/>
        <end position="282"/>
    </location>
</feature>
<evidence type="ECO:0000313" key="2">
    <source>
        <dbReference type="EMBL" id="CAA9304888.1"/>
    </source>
</evidence>
<sequence>ERRRHRLRVRRARRRDPAAGAGAPGHAAGEARPRRRAGVRLRAGRLHLRRWADDHHRAVADRRAVRARWASHRGLRAARAGGPVLQHPVRGRLGLPLHREAGRGGERGPPLQPRRRGRLPPFRRRHRGHLQDRLRADRQAVPPVRRHDARSRRPRAAQVAQVGGRLRERVHQGRAAAAGVLLPPAARGGEPVSEHLDLRAHPPPRAEVGRVVRDGRDGRARGRTRAAVRRAGRRAAPLDAGARDRRRRAQPTHHRRATRHGRAGARGRGGEQRRRGVDVHEARGAALPPVGLGRAAQAPALLDVAVRALLRHGPQVRGRRAPRDPDGAALPRPARRDLHAEDARGRLLAVPAPPHRDGPRAGAAGVRRVVRALPGAAPGREDRLAHDGQALPRPDRAVPRGALPPGSLEAHRHRALHRPAALRVHAQQPPGQRVLGGARPHPERVVPAPQPEQGHREPVLRGRGHASGRGAAGRDELGEDRGRHDRRGERARGDRARGRGARV</sequence>